<evidence type="ECO:0000313" key="6">
    <source>
        <dbReference type="EMBL" id="OLA39000.1"/>
    </source>
</evidence>
<dbReference type="Proteomes" id="UP000186777">
    <property type="component" value="Unassembled WGS sequence"/>
</dbReference>
<dbReference type="GO" id="GO:0005524">
    <property type="term" value="F:ATP binding"/>
    <property type="evidence" value="ECO:0007669"/>
    <property type="project" value="UniProtKB-KW"/>
</dbReference>
<accession>A0A1Q6R9K9</accession>
<organism evidence="6 7">
    <name type="scientific">Phascolarctobacterium succinatutens</name>
    <dbReference type="NCBI Taxonomy" id="626940"/>
    <lineage>
        <taxon>Bacteria</taxon>
        <taxon>Bacillati</taxon>
        <taxon>Bacillota</taxon>
        <taxon>Negativicutes</taxon>
        <taxon>Acidaminococcales</taxon>
        <taxon>Acidaminococcaceae</taxon>
        <taxon>Phascolarctobacterium</taxon>
    </lineage>
</organism>
<dbReference type="EMBL" id="MNTG01000003">
    <property type="protein sequence ID" value="OLA39000.1"/>
    <property type="molecule type" value="Genomic_DNA"/>
</dbReference>
<dbReference type="GO" id="GO:0015833">
    <property type="term" value="P:peptide transport"/>
    <property type="evidence" value="ECO:0007669"/>
    <property type="project" value="InterPro"/>
</dbReference>
<dbReference type="InterPro" id="IPR050319">
    <property type="entry name" value="ABC_transp_ATP-bind"/>
</dbReference>
<keyword evidence="2" id="KW-0813">Transport</keyword>
<dbReference type="InterPro" id="IPR013563">
    <property type="entry name" value="Oligopep_ABC_C"/>
</dbReference>
<dbReference type="InterPro" id="IPR003439">
    <property type="entry name" value="ABC_transporter-like_ATP-bd"/>
</dbReference>
<comment type="similarity">
    <text evidence="1">Belongs to the ABC transporter superfamily.</text>
</comment>
<evidence type="ECO:0000256" key="3">
    <source>
        <dbReference type="ARBA" id="ARBA00022741"/>
    </source>
</evidence>
<dbReference type="Pfam" id="PF08352">
    <property type="entry name" value="oligo_HPY"/>
    <property type="match status" value="1"/>
</dbReference>
<evidence type="ECO:0000259" key="5">
    <source>
        <dbReference type="PROSITE" id="PS50893"/>
    </source>
</evidence>
<dbReference type="SMART" id="SM00382">
    <property type="entry name" value="AAA"/>
    <property type="match status" value="1"/>
</dbReference>
<dbReference type="Pfam" id="PF00005">
    <property type="entry name" value="ABC_tran"/>
    <property type="match status" value="1"/>
</dbReference>
<evidence type="ECO:0000256" key="1">
    <source>
        <dbReference type="ARBA" id="ARBA00005417"/>
    </source>
</evidence>
<dbReference type="CDD" id="cd03257">
    <property type="entry name" value="ABC_NikE_OppD_transporters"/>
    <property type="match status" value="1"/>
</dbReference>
<sequence length="326" mass="36581">MSNNERPAYERTKLVLEINHLTKKFAVDGGKFLTACNDINLRAYEGRTLGIIGESGCGKSTLVRTLLRIHPATSGEAIFEGHDLMQSKGEQLRQDRKNIQMVFQDPTAAFNPKMLVKDILTEPLKNFGLIKNSEVDAKAAELLEMVELPAEFKDRYPHSMSGGQRQRLGIARALALEPKIIVCDEATSALDVSVQEKICELLCRIQKEKNITYLFIAHDLGLVDLMCHQVAVMYLGNVVEWMEHGRIAEHCKHPYTKALMGAVFKVDFKPGEKIEPLEGEIPSPLDLPPGCPFASRCEHCTEHCVQVKPELKEVEHGHWVACHLFD</sequence>
<dbReference type="InterPro" id="IPR017871">
    <property type="entry name" value="ABC_transporter-like_CS"/>
</dbReference>
<evidence type="ECO:0000313" key="7">
    <source>
        <dbReference type="Proteomes" id="UP000186777"/>
    </source>
</evidence>
<keyword evidence="4 6" id="KW-0067">ATP-binding</keyword>
<evidence type="ECO:0000256" key="4">
    <source>
        <dbReference type="ARBA" id="ARBA00022840"/>
    </source>
</evidence>
<dbReference type="PANTHER" id="PTHR43776">
    <property type="entry name" value="TRANSPORT ATP-BINDING PROTEIN"/>
    <property type="match status" value="1"/>
</dbReference>
<dbReference type="Gene3D" id="3.40.50.300">
    <property type="entry name" value="P-loop containing nucleotide triphosphate hydrolases"/>
    <property type="match status" value="1"/>
</dbReference>
<proteinExistence type="inferred from homology"/>
<evidence type="ECO:0000256" key="2">
    <source>
        <dbReference type="ARBA" id="ARBA00022448"/>
    </source>
</evidence>
<dbReference type="STRING" id="626940.BHW43_02430"/>
<keyword evidence="3" id="KW-0547">Nucleotide-binding</keyword>
<dbReference type="PANTHER" id="PTHR43776:SF8">
    <property type="entry name" value="ABC TRANSPORTER, ATP-BINDING PROTEIN"/>
    <property type="match status" value="1"/>
</dbReference>
<protein>
    <submittedName>
        <fullName evidence="6">Peptide ABC transporter ATP-binding protein</fullName>
    </submittedName>
</protein>
<dbReference type="GO" id="GO:0016887">
    <property type="term" value="F:ATP hydrolysis activity"/>
    <property type="evidence" value="ECO:0007669"/>
    <property type="project" value="InterPro"/>
</dbReference>
<dbReference type="PROSITE" id="PS00211">
    <property type="entry name" value="ABC_TRANSPORTER_1"/>
    <property type="match status" value="1"/>
</dbReference>
<dbReference type="AlphaFoldDB" id="A0A1Q6R9K9"/>
<dbReference type="RefSeq" id="WP_299824592.1">
    <property type="nucleotide sequence ID" value="NZ_CATZLJ010000055.1"/>
</dbReference>
<feature type="domain" description="ABC transporter" evidence="5">
    <location>
        <begin position="16"/>
        <end position="260"/>
    </location>
</feature>
<gene>
    <name evidence="6" type="ORF">BHW43_02430</name>
</gene>
<dbReference type="SUPFAM" id="SSF52540">
    <property type="entry name" value="P-loop containing nucleoside triphosphate hydrolases"/>
    <property type="match status" value="1"/>
</dbReference>
<name>A0A1Q6R9K9_9FIRM</name>
<dbReference type="InterPro" id="IPR003593">
    <property type="entry name" value="AAA+_ATPase"/>
</dbReference>
<dbReference type="FunFam" id="3.40.50.300:FF:000016">
    <property type="entry name" value="Oligopeptide ABC transporter ATP-binding component"/>
    <property type="match status" value="1"/>
</dbReference>
<dbReference type="PROSITE" id="PS50893">
    <property type="entry name" value="ABC_TRANSPORTER_2"/>
    <property type="match status" value="1"/>
</dbReference>
<dbReference type="GO" id="GO:0055085">
    <property type="term" value="P:transmembrane transport"/>
    <property type="evidence" value="ECO:0007669"/>
    <property type="project" value="UniProtKB-ARBA"/>
</dbReference>
<dbReference type="InterPro" id="IPR027417">
    <property type="entry name" value="P-loop_NTPase"/>
</dbReference>
<comment type="caution">
    <text evidence="6">The sequence shown here is derived from an EMBL/GenBank/DDBJ whole genome shotgun (WGS) entry which is preliminary data.</text>
</comment>
<dbReference type="NCBIfam" id="TIGR01727">
    <property type="entry name" value="oligo_HPY"/>
    <property type="match status" value="1"/>
</dbReference>
<reference evidence="6 7" key="1">
    <citation type="journal article" date="2016" name="Nat. Biotechnol.">
        <title>Measurement of bacterial replication rates in microbial communities.</title>
        <authorList>
            <person name="Brown C.T."/>
            <person name="Olm M.R."/>
            <person name="Thomas B.C."/>
            <person name="Banfield J.F."/>
        </authorList>
    </citation>
    <scope>NUCLEOTIDE SEQUENCE [LARGE SCALE GENOMIC DNA]</scope>
    <source>
        <strain evidence="6">46_33</strain>
    </source>
</reference>